<evidence type="ECO:0000256" key="9">
    <source>
        <dbReference type="ARBA" id="ARBA00049511"/>
    </source>
</evidence>
<evidence type="ECO:0000256" key="10">
    <source>
        <dbReference type="PIRSR" id="PIRSR608901-1"/>
    </source>
</evidence>
<comment type="subcellular location">
    <subcellularLocation>
        <location evidence="1">Membrane</location>
        <topology evidence="1">Multi-pass membrane protein</topology>
    </subcellularLocation>
</comment>
<evidence type="ECO:0000256" key="5">
    <source>
        <dbReference type="ARBA" id="ARBA00022989"/>
    </source>
</evidence>
<accession>F6TJR3</accession>
<feature type="binding site" evidence="10">
    <location>
        <position position="30"/>
    </location>
    <ligand>
        <name>Ca(2+)</name>
        <dbReference type="ChEBI" id="CHEBI:29108"/>
    </ligand>
</feature>
<comment type="function">
    <text evidence="12">Hydrolyzes the sphingolipid ceramide into sphingosine and free fatty acid.</text>
</comment>
<dbReference type="PANTHER" id="PTHR46139:SF3">
    <property type="entry name" value="ALKALINE CERAMIDASE"/>
    <property type="match status" value="1"/>
</dbReference>
<evidence type="ECO:0000256" key="7">
    <source>
        <dbReference type="ARBA" id="ARBA00047401"/>
    </source>
</evidence>
<reference evidence="13" key="2">
    <citation type="journal article" date="2008" name="Genome Biol.">
        <title>Improved genome assembly and evidence-based global gene model set for the chordate Ciona intestinalis: new insight into intron and operon populations.</title>
        <authorList>
            <person name="Satou Y."/>
            <person name="Mineta K."/>
            <person name="Ogasawara M."/>
            <person name="Sasakura Y."/>
            <person name="Shoguchi E."/>
            <person name="Ueno K."/>
            <person name="Yamada L."/>
            <person name="Matsumoto J."/>
            <person name="Wasserscheid J."/>
            <person name="Dewar K."/>
            <person name="Wiley G.B."/>
            <person name="Macmil S.L."/>
            <person name="Roe B.A."/>
            <person name="Zeller R.W."/>
            <person name="Hastings K.E."/>
            <person name="Lemaire P."/>
            <person name="Lindquist E."/>
            <person name="Endo T."/>
            <person name="Hotta K."/>
            <person name="Inaba K."/>
        </authorList>
    </citation>
    <scope>NUCLEOTIDE SEQUENCE [LARGE SCALE GENOMIC DNA]</scope>
    <source>
        <strain evidence="13">wild type</strain>
    </source>
</reference>
<evidence type="ECO:0000256" key="4">
    <source>
        <dbReference type="ARBA" id="ARBA00022801"/>
    </source>
</evidence>
<evidence type="ECO:0000256" key="11">
    <source>
        <dbReference type="PIRSR" id="PIRSR608901-2"/>
    </source>
</evidence>
<dbReference type="GO" id="GO:0017040">
    <property type="term" value="F:N-acylsphingosine amidohydrolase activity"/>
    <property type="evidence" value="ECO:0000318"/>
    <property type="project" value="GO_Central"/>
</dbReference>
<dbReference type="GO" id="GO:0046512">
    <property type="term" value="P:sphingosine biosynthetic process"/>
    <property type="evidence" value="ECO:0000318"/>
    <property type="project" value="GO_Central"/>
</dbReference>
<keyword evidence="4 12" id="KW-0378">Hydrolase</keyword>
<keyword evidence="11" id="KW-0862">Zinc</keyword>
<evidence type="ECO:0000313" key="14">
    <source>
        <dbReference type="Proteomes" id="UP000008144"/>
    </source>
</evidence>
<feature type="binding site" evidence="10">
    <location>
        <position position="21"/>
    </location>
    <ligand>
        <name>Ca(2+)</name>
        <dbReference type="ChEBI" id="CHEBI:29108"/>
    </ligand>
</feature>
<feature type="binding site" evidence="10">
    <location>
        <position position="17"/>
    </location>
    <ligand>
        <name>Ca(2+)</name>
        <dbReference type="ChEBI" id="CHEBI:29108"/>
    </ligand>
</feature>
<feature type="binding site" evidence="10">
    <location>
        <position position="19"/>
    </location>
    <ligand>
        <name>Ca(2+)</name>
        <dbReference type="ChEBI" id="CHEBI:29108"/>
    </ligand>
</feature>
<keyword evidence="12" id="KW-0443">Lipid metabolism</keyword>
<evidence type="ECO:0000256" key="3">
    <source>
        <dbReference type="ARBA" id="ARBA00022692"/>
    </source>
</evidence>
<dbReference type="STRING" id="7719.ENSCINP00000021779"/>
<feature type="transmembrane region" description="Helical" evidence="12">
    <location>
        <begin position="123"/>
        <end position="140"/>
    </location>
</feature>
<dbReference type="GeneTree" id="ENSGT00730000110920"/>
<organism evidence="13 14">
    <name type="scientific">Ciona intestinalis</name>
    <name type="common">Transparent sea squirt</name>
    <name type="synonym">Ascidia intestinalis</name>
    <dbReference type="NCBI Taxonomy" id="7719"/>
    <lineage>
        <taxon>Eukaryota</taxon>
        <taxon>Metazoa</taxon>
        <taxon>Chordata</taxon>
        <taxon>Tunicata</taxon>
        <taxon>Ascidiacea</taxon>
        <taxon>Phlebobranchia</taxon>
        <taxon>Cionidae</taxon>
        <taxon>Ciona</taxon>
    </lineage>
</organism>
<keyword evidence="5 12" id="KW-1133">Transmembrane helix</keyword>
<feature type="binding site" evidence="10">
    <location>
        <position position="16"/>
    </location>
    <ligand>
        <name>Ca(2+)</name>
        <dbReference type="ChEBI" id="CHEBI:29108"/>
    </ligand>
</feature>
<dbReference type="Proteomes" id="UP000008144">
    <property type="component" value="Chromosome 2"/>
</dbReference>
<comment type="catalytic activity">
    <reaction evidence="8">
        <text>an N-acylsphing-4-enine + H2O = sphing-4-enine + a fatty acid</text>
        <dbReference type="Rhea" id="RHEA:20856"/>
        <dbReference type="ChEBI" id="CHEBI:15377"/>
        <dbReference type="ChEBI" id="CHEBI:28868"/>
        <dbReference type="ChEBI" id="CHEBI:52639"/>
        <dbReference type="ChEBI" id="CHEBI:57756"/>
        <dbReference type="EC" id="3.5.1.23"/>
    </reaction>
    <physiologicalReaction direction="left-to-right" evidence="8">
        <dbReference type="Rhea" id="RHEA:20857"/>
    </physiologicalReaction>
</comment>
<protein>
    <recommendedName>
        <fullName evidence="12">Alkaline ceramidase</fullName>
        <ecNumber evidence="12">3.5.1.-</ecNumber>
    </recommendedName>
</protein>
<dbReference type="GO" id="GO:0016020">
    <property type="term" value="C:membrane"/>
    <property type="evidence" value="ECO:0007669"/>
    <property type="project" value="UniProtKB-SubCell"/>
</dbReference>
<feature type="transmembrane region" description="Helical" evidence="12">
    <location>
        <begin position="31"/>
        <end position="51"/>
    </location>
</feature>
<feature type="transmembrane region" description="Helical" evidence="12">
    <location>
        <begin position="63"/>
        <end position="83"/>
    </location>
</feature>
<comment type="catalytic activity">
    <reaction evidence="9">
        <text>an N-acylsphinganine + H2O = sphinganine + a fatty acid</text>
        <dbReference type="Rhea" id="RHEA:33551"/>
        <dbReference type="ChEBI" id="CHEBI:15377"/>
        <dbReference type="ChEBI" id="CHEBI:28868"/>
        <dbReference type="ChEBI" id="CHEBI:31488"/>
        <dbReference type="ChEBI" id="CHEBI:57817"/>
    </reaction>
    <physiologicalReaction direction="left-to-right" evidence="9">
        <dbReference type="Rhea" id="RHEA:33552"/>
    </physiologicalReaction>
</comment>
<feature type="binding site" evidence="11">
    <location>
        <position position="82"/>
    </location>
    <ligand>
        <name>Zn(2+)</name>
        <dbReference type="ChEBI" id="CHEBI:29105"/>
        <note>catalytic</note>
    </ligand>
</feature>
<name>F6TJR3_CIOIN</name>
<evidence type="ECO:0000256" key="8">
    <source>
        <dbReference type="ARBA" id="ARBA00048323"/>
    </source>
</evidence>
<dbReference type="FunCoup" id="F6TJR3">
    <property type="interactions" value="1"/>
</dbReference>
<evidence type="ECO:0000256" key="6">
    <source>
        <dbReference type="ARBA" id="ARBA00023136"/>
    </source>
</evidence>
<evidence type="ECO:0000256" key="12">
    <source>
        <dbReference type="RuleBase" id="RU364079"/>
    </source>
</evidence>
<keyword evidence="10" id="KW-0479">Metal-binding</keyword>
<dbReference type="HOGENOM" id="CLU_088280_0_0_1"/>
<dbReference type="AlphaFoldDB" id="F6TJR3"/>
<evidence type="ECO:0000256" key="1">
    <source>
        <dbReference type="ARBA" id="ARBA00004141"/>
    </source>
</evidence>
<reference evidence="14" key="1">
    <citation type="journal article" date="2002" name="Science">
        <title>The draft genome of Ciona intestinalis: insights into chordate and vertebrate origins.</title>
        <authorList>
            <person name="Dehal P."/>
            <person name="Satou Y."/>
            <person name="Campbell R.K."/>
            <person name="Chapman J."/>
            <person name="Degnan B."/>
            <person name="De Tomaso A."/>
            <person name="Davidson B."/>
            <person name="Di Gregorio A."/>
            <person name="Gelpke M."/>
            <person name="Goodstein D.M."/>
            <person name="Harafuji N."/>
            <person name="Hastings K.E."/>
            <person name="Ho I."/>
            <person name="Hotta K."/>
            <person name="Huang W."/>
            <person name="Kawashima T."/>
            <person name="Lemaire P."/>
            <person name="Martinez D."/>
            <person name="Meinertzhagen I.A."/>
            <person name="Necula S."/>
            <person name="Nonaka M."/>
            <person name="Putnam N."/>
            <person name="Rash S."/>
            <person name="Saiga H."/>
            <person name="Satake M."/>
            <person name="Terry A."/>
            <person name="Yamada L."/>
            <person name="Wang H.G."/>
            <person name="Awazu S."/>
            <person name="Azumi K."/>
            <person name="Boore J."/>
            <person name="Branno M."/>
            <person name="Chin-Bow S."/>
            <person name="DeSantis R."/>
            <person name="Doyle S."/>
            <person name="Francino P."/>
            <person name="Keys D.N."/>
            <person name="Haga S."/>
            <person name="Hayashi H."/>
            <person name="Hino K."/>
            <person name="Imai K.S."/>
            <person name="Inaba K."/>
            <person name="Kano S."/>
            <person name="Kobayashi K."/>
            <person name="Kobayashi M."/>
            <person name="Lee B.I."/>
            <person name="Makabe K.W."/>
            <person name="Manohar C."/>
            <person name="Matassi G."/>
            <person name="Medina M."/>
            <person name="Mochizuki Y."/>
            <person name="Mount S."/>
            <person name="Morishita T."/>
            <person name="Miura S."/>
            <person name="Nakayama A."/>
            <person name="Nishizaka S."/>
            <person name="Nomoto H."/>
            <person name="Ohta F."/>
            <person name="Oishi K."/>
            <person name="Rigoutsos I."/>
            <person name="Sano M."/>
            <person name="Sasaki A."/>
            <person name="Sasakura Y."/>
            <person name="Shoguchi E."/>
            <person name="Shin-i T."/>
            <person name="Spagnuolo A."/>
            <person name="Stainier D."/>
            <person name="Suzuki M.M."/>
            <person name="Tassy O."/>
            <person name="Takatori N."/>
            <person name="Tokuoka M."/>
            <person name="Yagi K."/>
            <person name="Yoshizaki F."/>
            <person name="Wada S."/>
            <person name="Zhang C."/>
            <person name="Hyatt P.D."/>
            <person name="Larimer F."/>
            <person name="Detter C."/>
            <person name="Doggett N."/>
            <person name="Glavina T."/>
            <person name="Hawkins T."/>
            <person name="Richardson P."/>
            <person name="Lucas S."/>
            <person name="Kohara Y."/>
            <person name="Levine M."/>
            <person name="Satoh N."/>
            <person name="Rokhsar D.S."/>
        </authorList>
    </citation>
    <scope>NUCLEOTIDE SEQUENCE [LARGE SCALE GENOMIC DNA]</scope>
</reference>
<keyword evidence="14" id="KW-1185">Reference proteome</keyword>
<dbReference type="InterPro" id="IPR008901">
    <property type="entry name" value="ACER"/>
</dbReference>
<dbReference type="PANTHER" id="PTHR46139">
    <property type="entry name" value="ALKALINE CERAMIDASE"/>
    <property type="match status" value="1"/>
</dbReference>
<comment type="cofactor">
    <cofactor evidence="11">
        <name>Zn(2+)</name>
        <dbReference type="ChEBI" id="CHEBI:29105"/>
    </cofactor>
</comment>
<proteinExistence type="inferred from homology"/>
<comment type="similarity">
    <text evidence="2 12">Belongs to the alkaline ceramidase family.</text>
</comment>
<comment type="catalytic activity">
    <reaction evidence="7">
        <text>N-(9Z-octadecenoyl)-sphing-4-enine + H2O = sphing-4-enine + (9Z)-octadecenoate</text>
        <dbReference type="Rhea" id="RHEA:41299"/>
        <dbReference type="ChEBI" id="CHEBI:15377"/>
        <dbReference type="ChEBI" id="CHEBI:30823"/>
        <dbReference type="ChEBI" id="CHEBI:57756"/>
        <dbReference type="ChEBI" id="CHEBI:77996"/>
    </reaction>
    <physiologicalReaction direction="left-to-right" evidence="7">
        <dbReference type="Rhea" id="RHEA:41300"/>
    </physiologicalReaction>
</comment>
<feature type="transmembrane region" description="Helical" evidence="12">
    <location>
        <begin position="95"/>
        <end position="114"/>
    </location>
</feature>
<keyword evidence="3 12" id="KW-0812">Transmembrane</keyword>
<feature type="transmembrane region" description="Helical" evidence="12">
    <location>
        <begin position="209"/>
        <end position="234"/>
    </location>
</feature>
<dbReference type="Ensembl" id="ENSCINT00000022025.2">
    <property type="protein sequence ID" value="ENSCINP00000021779.2"/>
    <property type="gene ID" value="ENSCING00000011386.2"/>
</dbReference>
<feature type="binding site" evidence="11">
    <location>
        <position position="211"/>
    </location>
    <ligand>
        <name>Zn(2+)</name>
        <dbReference type="ChEBI" id="CHEBI:29105"/>
        <note>catalytic</note>
    </ligand>
</feature>
<feature type="transmembrane region" description="Helical" evidence="12">
    <location>
        <begin position="146"/>
        <end position="162"/>
    </location>
</feature>
<reference evidence="13" key="4">
    <citation type="submission" date="2025-09" db="UniProtKB">
        <authorList>
            <consortium name="Ensembl"/>
        </authorList>
    </citation>
    <scope>IDENTIFICATION</scope>
</reference>
<dbReference type="GO" id="GO:0046872">
    <property type="term" value="F:metal ion binding"/>
    <property type="evidence" value="ECO:0007669"/>
    <property type="project" value="UniProtKB-KW"/>
</dbReference>
<evidence type="ECO:0000313" key="13">
    <source>
        <dbReference type="Ensembl" id="ENSCINP00000021779.2"/>
    </source>
</evidence>
<feature type="transmembrane region" description="Helical" evidence="12">
    <location>
        <begin position="182"/>
        <end position="203"/>
    </location>
</feature>
<evidence type="ECO:0000256" key="2">
    <source>
        <dbReference type="ARBA" id="ARBA00009780"/>
    </source>
</evidence>
<dbReference type="Pfam" id="PF05875">
    <property type="entry name" value="Ceramidase"/>
    <property type="match status" value="1"/>
</dbReference>
<dbReference type="InParanoid" id="F6TJR3"/>
<feature type="binding site" evidence="11">
    <location>
        <position position="215"/>
    </location>
    <ligand>
        <name>Zn(2+)</name>
        <dbReference type="ChEBI" id="CHEBI:29105"/>
        <note>catalytic</note>
    </ligand>
</feature>
<keyword evidence="6 12" id="KW-0472">Membrane</keyword>
<dbReference type="GO" id="GO:0046514">
    <property type="term" value="P:ceramide catabolic process"/>
    <property type="evidence" value="ECO:0000318"/>
    <property type="project" value="GO_Central"/>
</dbReference>
<sequence length="242" mass="27872">MYLPDKLVKPLSSKIDWCEPNYVVSTNIAEFWNTLSNIPMLVIPLILIYLYKDYSLKVLHCRFVNIVWALLVLTAIGSTYFHATLSLLGLFVDEIGILWMGFAMLGMWLPGVYLPEYFNKNRYHYHVLMIAGAITSTILGLIKPQINHIFLFFFLIPTLKVAKGQLSRHTSPEFQRLCKRGLVTLAFALVSWVCDRFICSFWLQIHFPYLHAIWHVLIAIATYQLGVCCSYSYALHSSPKTN</sequence>
<dbReference type="EMBL" id="EAAA01001522">
    <property type="status" value="NOT_ANNOTATED_CDS"/>
    <property type="molecule type" value="Genomic_DNA"/>
</dbReference>
<dbReference type="OMA" id="TFCFVKP"/>
<keyword evidence="10" id="KW-0106">Calcium</keyword>
<reference evidence="13" key="3">
    <citation type="submission" date="2025-08" db="UniProtKB">
        <authorList>
            <consortium name="Ensembl"/>
        </authorList>
    </citation>
    <scope>IDENTIFICATION</scope>
</reference>
<dbReference type="EC" id="3.5.1.-" evidence="12"/>